<accession>A0A1F6A806</accession>
<sequence length="517" mass="59997">MKIVSITIGLIIFSCVIYLIDLTAYGATWDELVFHMETGKRYVTFLKTKDLKPILQYENSSWFPPVAPTLGYLFVDNKLIAKYFPIESDRFHLAGILFGSLGVGTTFLITFILTKRISVSLFSALLLATNTQFVTQLHNNIRDTGLMFFFSFSILLLLLWLISKHKLFLSFACGIVAGLTTDTKQNGGLLIFITLVWFLIHLKKTGWRNFTVFSFVYLFSFVAAFLIFWPYLWSDTYIHLLSVWNFLTNPSIIAGPALFYDKVYISLKNIPFYYPWVMLSILHTPPVIFMAIVGLFISVKGLFTKQKTALILLWLFIPLSRFMIPKSAIAFDQIRHIFEVIPSIAVFTGIALSFFLDKYSYKKNFKKGIVLITFFVLFYNFLILLRYRPYGTSYFNFLAGPSSYVNHAFDVEYFGNVYREAANYLNTAYTPDTKYYTAGLGAHILENGGLKNYKTDNMEDDFDYVIFMNKQTVIRNNSYVLWLVNNKKPIYTIKREGKILFYQYLPYKKEYYQTAQQ</sequence>
<comment type="caution">
    <text evidence="3">The sequence shown here is derived from an EMBL/GenBank/DDBJ whole genome shotgun (WGS) entry which is preliminary data.</text>
</comment>
<evidence type="ECO:0000313" key="4">
    <source>
        <dbReference type="Proteomes" id="UP000177092"/>
    </source>
</evidence>
<keyword evidence="1" id="KW-1133">Transmembrane helix</keyword>
<feature type="transmembrane region" description="Helical" evidence="1">
    <location>
        <begin position="308"/>
        <end position="324"/>
    </location>
</feature>
<dbReference type="Pfam" id="PF13231">
    <property type="entry name" value="PMT_2"/>
    <property type="match status" value="1"/>
</dbReference>
<dbReference type="PROSITE" id="PS51257">
    <property type="entry name" value="PROKAR_LIPOPROTEIN"/>
    <property type="match status" value="1"/>
</dbReference>
<organism evidence="3 4">
    <name type="scientific">Candidatus Gottesmanbacteria bacterium RIFCSPHIGHO2_02_FULL_40_13</name>
    <dbReference type="NCBI Taxonomy" id="1798384"/>
    <lineage>
        <taxon>Bacteria</taxon>
        <taxon>Candidatus Gottesmaniibacteriota</taxon>
    </lineage>
</organism>
<dbReference type="EMBL" id="MFJN01000037">
    <property type="protein sequence ID" value="OGG20694.1"/>
    <property type="molecule type" value="Genomic_DNA"/>
</dbReference>
<keyword evidence="1" id="KW-0812">Transmembrane</keyword>
<feature type="transmembrane region" description="Helical" evidence="1">
    <location>
        <begin position="146"/>
        <end position="163"/>
    </location>
</feature>
<feature type="transmembrane region" description="Helical" evidence="1">
    <location>
        <begin position="183"/>
        <end position="200"/>
    </location>
</feature>
<protein>
    <recommendedName>
        <fullName evidence="2">Glycosyltransferase RgtA/B/C/D-like domain-containing protein</fullName>
    </recommendedName>
</protein>
<name>A0A1F6A806_9BACT</name>
<dbReference type="STRING" id="1798384.A3D03_00090"/>
<feature type="domain" description="Glycosyltransferase RgtA/B/C/D-like" evidence="2">
    <location>
        <begin position="94"/>
        <end position="232"/>
    </location>
</feature>
<dbReference type="AlphaFoldDB" id="A0A1F6A806"/>
<evidence type="ECO:0000256" key="1">
    <source>
        <dbReference type="SAM" id="Phobius"/>
    </source>
</evidence>
<feature type="transmembrane region" description="Helical" evidence="1">
    <location>
        <begin position="91"/>
        <end position="113"/>
    </location>
</feature>
<feature type="transmembrane region" description="Helical" evidence="1">
    <location>
        <begin position="212"/>
        <end position="231"/>
    </location>
</feature>
<feature type="transmembrane region" description="Helical" evidence="1">
    <location>
        <begin position="272"/>
        <end position="296"/>
    </location>
</feature>
<dbReference type="Proteomes" id="UP000177092">
    <property type="component" value="Unassembled WGS sequence"/>
</dbReference>
<evidence type="ECO:0000259" key="2">
    <source>
        <dbReference type="Pfam" id="PF13231"/>
    </source>
</evidence>
<keyword evidence="1" id="KW-0472">Membrane</keyword>
<feature type="transmembrane region" description="Helical" evidence="1">
    <location>
        <begin position="237"/>
        <end position="260"/>
    </location>
</feature>
<dbReference type="InterPro" id="IPR038731">
    <property type="entry name" value="RgtA/B/C-like"/>
</dbReference>
<feature type="transmembrane region" description="Helical" evidence="1">
    <location>
        <begin position="336"/>
        <end position="356"/>
    </location>
</feature>
<feature type="transmembrane region" description="Helical" evidence="1">
    <location>
        <begin position="368"/>
        <end position="387"/>
    </location>
</feature>
<evidence type="ECO:0000313" key="3">
    <source>
        <dbReference type="EMBL" id="OGG20694.1"/>
    </source>
</evidence>
<proteinExistence type="predicted"/>
<reference evidence="3 4" key="1">
    <citation type="journal article" date="2016" name="Nat. Commun.">
        <title>Thousands of microbial genomes shed light on interconnected biogeochemical processes in an aquifer system.</title>
        <authorList>
            <person name="Anantharaman K."/>
            <person name="Brown C.T."/>
            <person name="Hug L.A."/>
            <person name="Sharon I."/>
            <person name="Castelle C.J."/>
            <person name="Probst A.J."/>
            <person name="Thomas B.C."/>
            <person name="Singh A."/>
            <person name="Wilkins M.J."/>
            <person name="Karaoz U."/>
            <person name="Brodie E.L."/>
            <person name="Williams K.H."/>
            <person name="Hubbard S.S."/>
            <person name="Banfield J.F."/>
        </authorList>
    </citation>
    <scope>NUCLEOTIDE SEQUENCE [LARGE SCALE GENOMIC DNA]</scope>
</reference>
<feature type="transmembrane region" description="Helical" evidence="1">
    <location>
        <begin position="7"/>
        <end position="27"/>
    </location>
</feature>
<gene>
    <name evidence="3" type="ORF">A3D03_00090</name>
</gene>